<evidence type="ECO:0000313" key="2">
    <source>
        <dbReference type="Proteomes" id="UP000054928"/>
    </source>
</evidence>
<dbReference type="RefSeq" id="XP_024583751.1">
    <property type="nucleotide sequence ID" value="XM_024718343.1"/>
</dbReference>
<dbReference type="GeneID" id="36399316"/>
<evidence type="ECO:0000313" key="1">
    <source>
        <dbReference type="EMBL" id="CEG47382.1"/>
    </source>
</evidence>
<name>A0A0P1AYL0_PLAHL</name>
<proteinExistence type="predicted"/>
<protein>
    <submittedName>
        <fullName evidence="1">Uncharacterized protein</fullName>
    </submittedName>
</protein>
<accession>A0A0P1AYL0</accession>
<dbReference type="AlphaFoldDB" id="A0A0P1AYL0"/>
<sequence>MALLNLHMIVYCQDSSLNRSAQRAPTSKENSAKFNYTFDRCLMNMSGDYAMVQLCWRLCTLCTIVQNSEAPKAYVDGTQ</sequence>
<keyword evidence="2" id="KW-1185">Reference proteome</keyword>
<dbReference type="Proteomes" id="UP000054928">
    <property type="component" value="Unassembled WGS sequence"/>
</dbReference>
<organism evidence="1 2">
    <name type="scientific">Plasmopara halstedii</name>
    <name type="common">Downy mildew of sunflower</name>
    <dbReference type="NCBI Taxonomy" id="4781"/>
    <lineage>
        <taxon>Eukaryota</taxon>
        <taxon>Sar</taxon>
        <taxon>Stramenopiles</taxon>
        <taxon>Oomycota</taxon>
        <taxon>Peronosporomycetes</taxon>
        <taxon>Peronosporales</taxon>
        <taxon>Peronosporaceae</taxon>
        <taxon>Plasmopara</taxon>
    </lineage>
</organism>
<reference evidence="2" key="1">
    <citation type="submission" date="2014-09" db="EMBL/GenBank/DDBJ databases">
        <authorList>
            <person name="Sharma Rahul"/>
            <person name="Thines Marco"/>
        </authorList>
    </citation>
    <scope>NUCLEOTIDE SEQUENCE [LARGE SCALE GENOMIC DNA]</scope>
</reference>
<dbReference type="EMBL" id="CCYD01002532">
    <property type="protein sequence ID" value="CEG47382.1"/>
    <property type="molecule type" value="Genomic_DNA"/>
</dbReference>